<proteinExistence type="predicted"/>
<dbReference type="CDD" id="cd04301">
    <property type="entry name" value="NAT_SF"/>
    <property type="match status" value="1"/>
</dbReference>
<dbReference type="EMBL" id="UINC01001977">
    <property type="protein sequence ID" value="SUZ91471.1"/>
    <property type="molecule type" value="Genomic_DNA"/>
</dbReference>
<keyword evidence="1" id="KW-0808">Transferase</keyword>
<gene>
    <name evidence="5" type="ORF">METZ01_LOCUS44325</name>
</gene>
<dbReference type="GO" id="GO:0016747">
    <property type="term" value="F:acyltransferase activity, transferring groups other than amino-acyl groups"/>
    <property type="evidence" value="ECO:0007669"/>
    <property type="project" value="InterPro"/>
</dbReference>
<evidence type="ECO:0000313" key="5">
    <source>
        <dbReference type="EMBL" id="SUZ91471.1"/>
    </source>
</evidence>
<dbReference type="AlphaFoldDB" id="A0A381RJF1"/>
<evidence type="ECO:0000256" key="1">
    <source>
        <dbReference type="ARBA" id="ARBA00022679"/>
    </source>
</evidence>
<dbReference type="PANTHER" id="PTHR43877">
    <property type="entry name" value="AMINOALKYLPHOSPHONATE N-ACETYLTRANSFERASE-RELATED-RELATED"/>
    <property type="match status" value="1"/>
</dbReference>
<feature type="domain" description="N-acetyltransferase" evidence="4">
    <location>
        <begin position="282"/>
        <end position="423"/>
    </location>
</feature>
<feature type="compositionally biased region" description="Basic and acidic residues" evidence="3">
    <location>
        <begin position="1"/>
        <end position="13"/>
    </location>
</feature>
<dbReference type="Gene3D" id="3.40.630.30">
    <property type="match status" value="1"/>
</dbReference>
<name>A0A381RJF1_9ZZZZ</name>
<organism evidence="5">
    <name type="scientific">marine metagenome</name>
    <dbReference type="NCBI Taxonomy" id="408172"/>
    <lineage>
        <taxon>unclassified sequences</taxon>
        <taxon>metagenomes</taxon>
        <taxon>ecological metagenomes</taxon>
    </lineage>
</organism>
<dbReference type="InterPro" id="IPR016181">
    <property type="entry name" value="Acyl_CoA_acyltransferase"/>
</dbReference>
<keyword evidence="2" id="KW-0012">Acyltransferase</keyword>
<evidence type="ECO:0000259" key="4">
    <source>
        <dbReference type="PROSITE" id="PS51186"/>
    </source>
</evidence>
<evidence type="ECO:0000256" key="2">
    <source>
        <dbReference type="ARBA" id="ARBA00023315"/>
    </source>
</evidence>
<evidence type="ECO:0000256" key="3">
    <source>
        <dbReference type="SAM" id="MobiDB-lite"/>
    </source>
</evidence>
<sequence>MVARRADGTERHVGLARSEAIHGNQAGPGGQTGCRPRSRPHGCIGVYPASSRPGQTGKGLQMTRRMGPQEVFLGGLHGLPTDHGIPQPRRVEALPDGGQPGRLFRVTETRLVVKESLVGHQKDRHPASVSPRLHRLRSYGYHDPRGSAGGSYPVAIDVQTPSPTPRVNLWWSRRGLPSGSSPVGVEHLVTGRGTILRISPWLGEPSTVQVVAVGGPVPDDRTINEMMVHLADRGVTTVLTTALARHDQRPFEVAGFRPVEHLALLHRILDPAIPPAPVHTVHRVRRLGARHLAEALAVDEAAFTGSTDTWRFDTSAFTEACDATDVNRPRLVRRHGRTAGFALTGRTARNGFVQRLAVHPEHQRVGIGSALLADALAWLIRHGVRDVWVNTQPDNKPAQTLYGRHGFIPRDEGLAVLRSTTGR</sequence>
<protein>
    <recommendedName>
        <fullName evidence="4">N-acetyltransferase domain-containing protein</fullName>
    </recommendedName>
</protein>
<dbReference type="InterPro" id="IPR050832">
    <property type="entry name" value="Bact_Acetyltransf"/>
</dbReference>
<dbReference type="Pfam" id="PF00583">
    <property type="entry name" value="Acetyltransf_1"/>
    <property type="match status" value="1"/>
</dbReference>
<dbReference type="PROSITE" id="PS51186">
    <property type="entry name" value="GNAT"/>
    <property type="match status" value="1"/>
</dbReference>
<dbReference type="InterPro" id="IPR000182">
    <property type="entry name" value="GNAT_dom"/>
</dbReference>
<reference evidence="5" key="1">
    <citation type="submission" date="2018-05" db="EMBL/GenBank/DDBJ databases">
        <authorList>
            <person name="Lanie J.A."/>
            <person name="Ng W.-L."/>
            <person name="Kazmierczak K.M."/>
            <person name="Andrzejewski T.M."/>
            <person name="Davidsen T.M."/>
            <person name="Wayne K.J."/>
            <person name="Tettelin H."/>
            <person name="Glass J.I."/>
            <person name="Rusch D."/>
            <person name="Podicherti R."/>
            <person name="Tsui H.-C.T."/>
            <person name="Winkler M.E."/>
        </authorList>
    </citation>
    <scope>NUCLEOTIDE SEQUENCE</scope>
</reference>
<dbReference type="SUPFAM" id="SSF55729">
    <property type="entry name" value="Acyl-CoA N-acyltransferases (Nat)"/>
    <property type="match status" value="1"/>
</dbReference>
<accession>A0A381RJF1</accession>
<feature type="region of interest" description="Disordered" evidence="3">
    <location>
        <begin position="1"/>
        <end position="40"/>
    </location>
</feature>